<feature type="compositionally biased region" description="Polar residues" evidence="3">
    <location>
        <begin position="968"/>
        <end position="991"/>
    </location>
</feature>
<dbReference type="STRING" id="329885.A0A4U0UWP1"/>
<reference evidence="5 6" key="1">
    <citation type="submission" date="2017-03" db="EMBL/GenBank/DDBJ databases">
        <title>Genomes of endolithic fungi from Antarctica.</title>
        <authorList>
            <person name="Coleine C."/>
            <person name="Masonjones S."/>
            <person name="Stajich J.E."/>
        </authorList>
    </citation>
    <scope>NUCLEOTIDE SEQUENCE [LARGE SCALE GENOMIC DNA]</scope>
    <source>
        <strain evidence="5 6">CCFEE 5311</strain>
    </source>
</reference>
<feature type="compositionally biased region" description="Basic and acidic residues" evidence="3">
    <location>
        <begin position="328"/>
        <end position="347"/>
    </location>
</feature>
<accession>A0A4U0UWP1</accession>
<feature type="region of interest" description="Disordered" evidence="3">
    <location>
        <begin position="60"/>
        <end position="191"/>
    </location>
</feature>
<feature type="compositionally biased region" description="Low complexity" evidence="3">
    <location>
        <begin position="220"/>
        <end position="231"/>
    </location>
</feature>
<feature type="compositionally biased region" description="Low complexity" evidence="3">
    <location>
        <begin position="83"/>
        <end position="93"/>
    </location>
</feature>
<comment type="caution">
    <text evidence="5">The sequence shown here is derived from an EMBL/GenBank/DDBJ whole genome shotgun (WGS) entry which is preliminary data.</text>
</comment>
<feature type="compositionally biased region" description="Polar residues" evidence="3">
    <location>
        <begin position="22"/>
        <end position="41"/>
    </location>
</feature>
<proteinExistence type="predicted"/>
<evidence type="ECO:0000313" key="6">
    <source>
        <dbReference type="Proteomes" id="UP000310066"/>
    </source>
</evidence>
<dbReference type="PROSITE" id="PS50961">
    <property type="entry name" value="HTH_LA"/>
    <property type="match status" value="1"/>
</dbReference>
<dbReference type="SUPFAM" id="SSF46785">
    <property type="entry name" value="Winged helix' DNA-binding domain"/>
    <property type="match status" value="1"/>
</dbReference>
<feature type="compositionally biased region" description="Basic and acidic residues" evidence="3">
    <location>
        <begin position="233"/>
        <end position="243"/>
    </location>
</feature>
<feature type="compositionally biased region" description="Basic and acidic residues" evidence="3">
    <location>
        <begin position="568"/>
        <end position="580"/>
    </location>
</feature>
<gene>
    <name evidence="5" type="ORF">B0A54_08984</name>
</gene>
<feature type="region of interest" description="Disordered" evidence="3">
    <location>
        <begin position="835"/>
        <end position="862"/>
    </location>
</feature>
<dbReference type="Gene3D" id="1.10.10.10">
    <property type="entry name" value="Winged helix-like DNA-binding domain superfamily/Winged helix DNA-binding domain"/>
    <property type="match status" value="1"/>
</dbReference>
<dbReference type="SMART" id="SM00684">
    <property type="entry name" value="DM15"/>
    <property type="match status" value="2"/>
</dbReference>
<name>A0A4U0UWP1_9PEZI</name>
<feature type="compositionally biased region" description="Polar residues" evidence="3">
    <location>
        <begin position="127"/>
        <end position="146"/>
    </location>
</feature>
<dbReference type="Pfam" id="PF21071">
    <property type="entry name" value="LARP1_HEAT"/>
    <property type="match status" value="1"/>
</dbReference>
<feature type="compositionally biased region" description="Polar residues" evidence="3">
    <location>
        <begin position="546"/>
        <end position="558"/>
    </location>
</feature>
<evidence type="ECO:0000256" key="3">
    <source>
        <dbReference type="SAM" id="MobiDB-lite"/>
    </source>
</evidence>
<dbReference type="InterPro" id="IPR006607">
    <property type="entry name" value="DM15"/>
</dbReference>
<dbReference type="CDD" id="cd07323">
    <property type="entry name" value="LAM"/>
    <property type="match status" value="1"/>
</dbReference>
<dbReference type="InterPro" id="IPR006630">
    <property type="entry name" value="La_HTH"/>
</dbReference>
<dbReference type="InterPro" id="IPR036390">
    <property type="entry name" value="WH_DNA-bd_sf"/>
</dbReference>
<feature type="compositionally biased region" description="Polar residues" evidence="3">
    <location>
        <begin position="1"/>
        <end position="12"/>
    </location>
</feature>
<dbReference type="Proteomes" id="UP000310066">
    <property type="component" value="Unassembled WGS sequence"/>
</dbReference>
<feature type="compositionally biased region" description="Polar residues" evidence="3">
    <location>
        <begin position="503"/>
        <end position="528"/>
    </location>
</feature>
<evidence type="ECO:0000256" key="1">
    <source>
        <dbReference type="ARBA" id="ARBA00022884"/>
    </source>
</evidence>
<sequence length="1170" mass="127057">MVASSASPSGFSYAQAAKGRSPATSTTVQTPSASSNVTNGAVTPAVDSFSELKTGGNWADDVEATVAEKEHAEVPKPTEDIAKSVASSKESSVPRAKSEEKTENSGVSSPDLMMSGSATTKDDDSSRAPTHGSSSDTTWETKSQEASEPAWIADRKERQASSQKSDNTVKGDNKSKELVLPSPPKPVLQEAPLPPVNIWLKRAEAQKVKTVNSHPSPSNTADTPTTRPAAAKENQRPRADSRKKAMSVGNIPRTGEGPHSSNSEPRKATKGASDVRVADLSRGAQSAAVTAATPAARMNAQTRSSLPNIPNAPSFAKEQGSWPTPEVAQDHERKDLTDKESAEKLSDEATPSAKGRKKHEWEKMVVTPTIRWEAQNARGADGQRPPGAERGGRGGTMRGRGTFRGGASGGPNGSARPAQRGSGSLGDEEGSPTWAQQRGRTDTEDRQAMPPPPKPNRASSESSRREQKTEPRRDRSVQGQGSNDAQPEKDGENLALLQGEGSAATNTWVDTQSNLPRTKSPSHINSAATEGKEEIRFPEPIPRRSSVGTQTDNPTRSGQPPIRMVASEPRKEQRSYDSYKDSNVNGISRGAGKRGGRGRGGAREFTANGHPGHAYQNGDVASSPAYGVPPSPSSYHTSRGHHVAYPGRGGFSRGNPRAHSIPESYYGRYNNNAYGPSQPPPGQAYTPGMYDYNGYPMSAMPYQPYIDHQYLIAMVNLQLEYYFSIDNLLKDMFLRKNMDSQGFVFLDLVASFNRIKQLTQDRSLLKEVCLASETIEIRVGEDGKERLRRHDGYEQFLLPVEQRDPAAQNDGPKQLQPLERSHLPAFGAMPGRGLANAGFPGMQPRYDRRSHDGSYPGMNGGPPQFTGFAGVPEAQPYAEMMNGEDTRGRAAKSPTQDGQTPSMPQPASNTDKDAEPDAFPDDQVTILTVMVRVKKDPPFLTEATRTFSNGSIDSRSIFAELGKATGSEAASTPNGDSATANRDGPPQSSDSSKPRSARRTPASEIYWAKEQVAETESLPSDITCEPYTRLHYKALEQRHHAASGTCPYDLDVLYKFWSHFLLRNFNAKMYSEFHHYANEDRKTRHSLNGLSALIKFYDQALHSHNTIRDRVVRDYVELVEHEPAGLEAAAFRQLRAAWRDGALNLKNRKKLVDVVGSVLKGRLEGDGVSP</sequence>
<organism evidence="5 6">
    <name type="scientific">Friedmanniomyces endolithicus</name>
    <dbReference type="NCBI Taxonomy" id="329885"/>
    <lineage>
        <taxon>Eukaryota</taxon>
        <taxon>Fungi</taxon>
        <taxon>Dikarya</taxon>
        <taxon>Ascomycota</taxon>
        <taxon>Pezizomycotina</taxon>
        <taxon>Dothideomycetes</taxon>
        <taxon>Dothideomycetidae</taxon>
        <taxon>Mycosphaerellales</taxon>
        <taxon>Teratosphaeriaceae</taxon>
        <taxon>Friedmanniomyces</taxon>
    </lineage>
</organism>
<feature type="domain" description="HTH La-type RNA-binding" evidence="4">
    <location>
        <begin position="705"/>
        <end position="796"/>
    </location>
</feature>
<feature type="region of interest" description="Disordered" evidence="3">
    <location>
        <begin position="964"/>
        <end position="1003"/>
    </location>
</feature>
<dbReference type="Pfam" id="PF05383">
    <property type="entry name" value="La"/>
    <property type="match status" value="1"/>
</dbReference>
<dbReference type="OrthoDB" id="340227at2759"/>
<keyword evidence="1 2" id="KW-0694">RNA-binding</keyword>
<feature type="compositionally biased region" description="Gly residues" evidence="3">
    <location>
        <begin position="393"/>
        <end position="412"/>
    </location>
</feature>
<feature type="compositionally biased region" description="Polar residues" evidence="3">
    <location>
        <begin position="893"/>
        <end position="909"/>
    </location>
</feature>
<feature type="compositionally biased region" description="Basic and acidic residues" evidence="3">
    <location>
        <begin position="66"/>
        <end position="82"/>
    </location>
</feature>
<feature type="region of interest" description="Disordered" evidence="3">
    <location>
        <begin position="883"/>
        <end position="919"/>
    </location>
</feature>
<evidence type="ECO:0000259" key="4">
    <source>
        <dbReference type="PROSITE" id="PS50961"/>
    </source>
</evidence>
<feature type="compositionally biased region" description="Basic and acidic residues" evidence="3">
    <location>
        <begin position="462"/>
        <end position="476"/>
    </location>
</feature>
<dbReference type="EMBL" id="NAJP01000032">
    <property type="protein sequence ID" value="TKA40527.1"/>
    <property type="molecule type" value="Genomic_DNA"/>
</dbReference>
<dbReference type="AlphaFoldDB" id="A0A4U0UWP1"/>
<feature type="compositionally biased region" description="Basic and acidic residues" evidence="3">
    <location>
        <begin position="167"/>
        <end position="177"/>
    </location>
</feature>
<feature type="region of interest" description="Disordered" evidence="3">
    <location>
        <begin position="1"/>
        <end position="42"/>
    </location>
</feature>
<dbReference type="GO" id="GO:0000339">
    <property type="term" value="F:RNA cap binding"/>
    <property type="evidence" value="ECO:0007669"/>
    <property type="project" value="InterPro"/>
</dbReference>
<feature type="compositionally biased region" description="Low complexity" evidence="3">
    <location>
        <begin position="284"/>
        <end position="302"/>
    </location>
</feature>
<feature type="region of interest" description="Disordered" evidence="3">
    <location>
        <begin position="207"/>
        <end position="640"/>
    </location>
</feature>
<evidence type="ECO:0000313" key="5">
    <source>
        <dbReference type="EMBL" id="TKA40527.1"/>
    </source>
</evidence>
<evidence type="ECO:0000256" key="2">
    <source>
        <dbReference type="PROSITE-ProRule" id="PRU00332"/>
    </source>
</evidence>
<dbReference type="InterPro" id="IPR036388">
    <property type="entry name" value="WH-like_DNA-bd_sf"/>
</dbReference>
<dbReference type="SMART" id="SM00715">
    <property type="entry name" value="LA"/>
    <property type="match status" value="1"/>
</dbReference>
<feature type="compositionally biased region" description="Polar residues" evidence="3">
    <location>
        <begin position="209"/>
        <end position="219"/>
    </location>
</feature>
<protein>
    <recommendedName>
        <fullName evidence="4">HTH La-type RNA-binding domain-containing protein</fullName>
    </recommendedName>
</protein>
<dbReference type="GO" id="GO:0048255">
    <property type="term" value="P:mRNA stabilization"/>
    <property type="evidence" value="ECO:0007669"/>
    <property type="project" value="InterPro"/>
</dbReference>